<dbReference type="EMBL" id="CAXLJM020000023">
    <property type="protein sequence ID" value="CAL8089745.1"/>
    <property type="molecule type" value="Genomic_DNA"/>
</dbReference>
<dbReference type="SUPFAM" id="SSF55031">
    <property type="entry name" value="Bacterial exopeptidase dimerisation domain"/>
    <property type="match status" value="1"/>
</dbReference>
<dbReference type="PANTHER" id="PTHR45892:SF1">
    <property type="entry name" value="AMINOACYLASE-1"/>
    <property type="match status" value="1"/>
</dbReference>
<evidence type="ECO:0000256" key="6">
    <source>
        <dbReference type="ARBA" id="ARBA00022723"/>
    </source>
</evidence>
<dbReference type="Pfam" id="PF01546">
    <property type="entry name" value="Peptidase_M20"/>
    <property type="match status" value="1"/>
</dbReference>
<evidence type="ECO:0000256" key="2">
    <source>
        <dbReference type="ARBA" id="ARBA00004496"/>
    </source>
</evidence>
<dbReference type="Gene3D" id="3.40.630.10">
    <property type="entry name" value="Zn peptidases"/>
    <property type="match status" value="1"/>
</dbReference>
<keyword evidence="7" id="KW-0378">Hydrolase</keyword>
<dbReference type="Gene3D" id="3.30.70.360">
    <property type="match status" value="1"/>
</dbReference>
<evidence type="ECO:0000256" key="8">
    <source>
        <dbReference type="ARBA" id="ARBA00022833"/>
    </source>
</evidence>
<dbReference type="PROSITE" id="PS00758">
    <property type="entry name" value="ARGE_DAPE_CPG2_1"/>
    <property type="match status" value="1"/>
</dbReference>
<comment type="cofactor">
    <cofactor evidence="1">
        <name>Zn(2+)</name>
        <dbReference type="ChEBI" id="CHEBI:29105"/>
    </cofactor>
</comment>
<evidence type="ECO:0000313" key="12">
    <source>
        <dbReference type="Proteomes" id="UP001642540"/>
    </source>
</evidence>
<evidence type="ECO:0000259" key="10">
    <source>
        <dbReference type="Pfam" id="PF07687"/>
    </source>
</evidence>
<dbReference type="InterPro" id="IPR011650">
    <property type="entry name" value="Peptidase_M20_dimer"/>
</dbReference>
<evidence type="ECO:0000256" key="1">
    <source>
        <dbReference type="ARBA" id="ARBA00001947"/>
    </source>
</evidence>
<dbReference type="PROSITE" id="PS00759">
    <property type="entry name" value="ARGE_DAPE_CPG2_2"/>
    <property type="match status" value="1"/>
</dbReference>
<evidence type="ECO:0000256" key="5">
    <source>
        <dbReference type="ARBA" id="ARBA00022490"/>
    </source>
</evidence>
<dbReference type="InterPro" id="IPR002933">
    <property type="entry name" value="Peptidase_M20"/>
</dbReference>
<evidence type="ECO:0000313" key="11">
    <source>
        <dbReference type="EMBL" id="CAL8089745.1"/>
    </source>
</evidence>
<evidence type="ECO:0000256" key="3">
    <source>
        <dbReference type="ARBA" id="ARBA00006247"/>
    </source>
</evidence>
<dbReference type="Proteomes" id="UP001642540">
    <property type="component" value="Unassembled WGS sequence"/>
</dbReference>
<dbReference type="NCBIfam" id="TIGR01880">
    <property type="entry name" value="Ac-peptdase-euk"/>
    <property type="match status" value="1"/>
</dbReference>
<keyword evidence="12" id="KW-1185">Reference proteome</keyword>
<evidence type="ECO:0000256" key="7">
    <source>
        <dbReference type="ARBA" id="ARBA00022801"/>
    </source>
</evidence>
<dbReference type="Pfam" id="PF07687">
    <property type="entry name" value="M20_dimer"/>
    <property type="match status" value="1"/>
</dbReference>
<dbReference type="EC" id="3.5.1.14" evidence="4"/>
<sequence>MAQENPSVTRFREYIRIKSVQPDPDYNSCIEWVKEQAKEIGLEFDLIHFELQPGFAVVLTWKGSNPDLQALMLNSHMDVVPVNPSKWSHDPFDAIKDDDGKIFGRGTQDMKSVGVQHMEAVRNLKAQGYSPQRTVHITFVPDEEIGGTNGMAKFVETTEFKKLNVGFELDEGGPCPTEQFGLFYGERALWQIKVTIKGNTGHALNFVEGTSVEKLQKLMNGFLTLREKEKEKLSDGDVSRLGLVTTINITMINGGLQPNVIPPELTAVVDMRVTPNGWTEEKAEEIIEKIIEESGSDITYEFINRNPLIPETPINDENPWWRCFKRTCDELEMKLLPMICPGATDARFLRSKGIPAFGFSPMNYTPMLLHDNDEYLEEKIFLKGIDIFTKLVRNLTEESL</sequence>
<evidence type="ECO:0000256" key="9">
    <source>
        <dbReference type="ARBA" id="ARBA00029656"/>
    </source>
</evidence>
<keyword evidence="8" id="KW-0862">Zinc</keyword>
<reference evidence="11 12" key="1">
    <citation type="submission" date="2024-08" db="EMBL/GenBank/DDBJ databases">
        <authorList>
            <person name="Cucini C."/>
            <person name="Frati F."/>
        </authorList>
    </citation>
    <scope>NUCLEOTIDE SEQUENCE [LARGE SCALE GENOMIC DNA]</scope>
</reference>
<feature type="domain" description="Peptidase M20 dimerisation" evidence="10">
    <location>
        <begin position="184"/>
        <end position="294"/>
    </location>
</feature>
<evidence type="ECO:0000256" key="4">
    <source>
        <dbReference type="ARBA" id="ARBA00011913"/>
    </source>
</evidence>
<protein>
    <recommendedName>
        <fullName evidence="4">N-acyl-aliphatic-L-amino acid amidohydrolase</fullName>
        <ecNumber evidence="4">3.5.1.14</ecNumber>
    </recommendedName>
    <alternativeName>
        <fullName evidence="9">N-acyl-L-amino-acid amidohydrolase</fullName>
    </alternativeName>
</protein>
<dbReference type="InterPro" id="IPR036264">
    <property type="entry name" value="Bact_exopeptidase_dim_dom"/>
</dbReference>
<keyword evidence="6" id="KW-0479">Metal-binding</keyword>
<gene>
    <name evidence="11" type="ORF">ODALV1_LOCUS7463</name>
</gene>
<comment type="similarity">
    <text evidence="3">Belongs to the peptidase M20A family.</text>
</comment>
<dbReference type="PANTHER" id="PTHR45892">
    <property type="entry name" value="AMINOACYLASE-1"/>
    <property type="match status" value="1"/>
</dbReference>
<name>A0ABP1Q5H6_9HEXA</name>
<dbReference type="PIRSF" id="PIRSF036696">
    <property type="entry name" value="ACY-1"/>
    <property type="match status" value="1"/>
</dbReference>
<dbReference type="InterPro" id="IPR001261">
    <property type="entry name" value="ArgE/DapE_CS"/>
</dbReference>
<keyword evidence="5" id="KW-0963">Cytoplasm</keyword>
<proteinExistence type="inferred from homology"/>
<comment type="caution">
    <text evidence="11">The sequence shown here is derived from an EMBL/GenBank/DDBJ whole genome shotgun (WGS) entry which is preliminary data.</text>
</comment>
<dbReference type="InterPro" id="IPR052083">
    <property type="entry name" value="Aminoacylase-1_M20A"/>
</dbReference>
<dbReference type="SUPFAM" id="SSF53187">
    <property type="entry name" value="Zn-dependent exopeptidases"/>
    <property type="match status" value="1"/>
</dbReference>
<accession>A0ABP1Q5H6</accession>
<dbReference type="InterPro" id="IPR010159">
    <property type="entry name" value="N-acyl_aa_amidohydrolase"/>
</dbReference>
<dbReference type="Gene3D" id="1.10.150.900">
    <property type="match status" value="1"/>
</dbReference>
<organism evidence="11 12">
    <name type="scientific">Orchesella dallaii</name>
    <dbReference type="NCBI Taxonomy" id="48710"/>
    <lineage>
        <taxon>Eukaryota</taxon>
        <taxon>Metazoa</taxon>
        <taxon>Ecdysozoa</taxon>
        <taxon>Arthropoda</taxon>
        <taxon>Hexapoda</taxon>
        <taxon>Collembola</taxon>
        <taxon>Entomobryomorpha</taxon>
        <taxon>Entomobryoidea</taxon>
        <taxon>Orchesellidae</taxon>
        <taxon>Orchesellinae</taxon>
        <taxon>Orchesella</taxon>
    </lineage>
</organism>
<comment type="subcellular location">
    <subcellularLocation>
        <location evidence="2">Cytoplasm</location>
    </subcellularLocation>
</comment>